<dbReference type="InterPro" id="IPR012944">
    <property type="entry name" value="SusD_RagB_dom"/>
</dbReference>
<dbReference type="CDD" id="cd08977">
    <property type="entry name" value="SusD"/>
    <property type="match status" value="1"/>
</dbReference>
<dbReference type="InterPro" id="IPR011990">
    <property type="entry name" value="TPR-like_helical_dom_sf"/>
</dbReference>
<keyword evidence="4" id="KW-0472">Membrane</keyword>
<gene>
    <name evidence="8" type="ORF">GO493_26645</name>
</gene>
<evidence type="ECO:0000256" key="5">
    <source>
        <dbReference type="ARBA" id="ARBA00023237"/>
    </source>
</evidence>
<dbReference type="Pfam" id="PF14322">
    <property type="entry name" value="SusD-like_3"/>
    <property type="match status" value="1"/>
</dbReference>
<evidence type="ECO:0000313" key="9">
    <source>
        <dbReference type="Proteomes" id="UP000461730"/>
    </source>
</evidence>
<comment type="subcellular location">
    <subcellularLocation>
        <location evidence="1">Cell outer membrane</location>
    </subcellularLocation>
</comment>
<dbReference type="InterPro" id="IPR033985">
    <property type="entry name" value="SusD-like_N"/>
</dbReference>
<accession>A0A7K1UBV0</accession>
<dbReference type="Proteomes" id="UP000461730">
    <property type="component" value="Unassembled WGS sequence"/>
</dbReference>
<evidence type="ECO:0000259" key="6">
    <source>
        <dbReference type="Pfam" id="PF07980"/>
    </source>
</evidence>
<evidence type="ECO:0000256" key="2">
    <source>
        <dbReference type="ARBA" id="ARBA00006275"/>
    </source>
</evidence>
<evidence type="ECO:0000313" key="8">
    <source>
        <dbReference type="EMBL" id="MVT11869.1"/>
    </source>
</evidence>
<dbReference type="SUPFAM" id="SSF48452">
    <property type="entry name" value="TPR-like"/>
    <property type="match status" value="1"/>
</dbReference>
<dbReference type="EMBL" id="WRXN01000016">
    <property type="protein sequence ID" value="MVT11869.1"/>
    <property type="molecule type" value="Genomic_DNA"/>
</dbReference>
<comment type="similarity">
    <text evidence="2">Belongs to the SusD family.</text>
</comment>
<reference evidence="8 9" key="1">
    <citation type="submission" date="2019-12" db="EMBL/GenBank/DDBJ databases">
        <title>Chitinophaga sp. strain ysch24 (GDMCC 1.1355), whole genome shotgun sequence.</title>
        <authorList>
            <person name="Zhang X."/>
        </authorList>
    </citation>
    <scope>NUCLEOTIDE SEQUENCE [LARGE SCALE GENOMIC DNA]</scope>
    <source>
        <strain evidence="9">ysch24</strain>
    </source>
</reference>
<dbReference type="Pfam" id="PF07980">
    <property type="entry name" value="SusD_RagB"/>
    <property type="match status" value="1"/>
</dbReference>
<dbReference type="Gene3D" id="1.25.40.390">
    <property type="match status" value="1"/>
</dbReference>
<keyword evidence="3" id="KW-0732">Signal</keyword>
<comment type="caution">
    <text evidence="8">The sequence shown here is derived from an EMBL/GenBank/DDBJ whole genome shotgun (WGS) entry which is preliminary data.</text>
</comment>
<dbReference type="GO" id="GO:0009279">
    <property type="term" value="C:cell outer membrane"/>
    <property type="evidence" value="ECO:0007669"/>
    <property type="project" value="UniProtKB-SubCell"/>
</dbReference>
<evidence type="ECO:0000259" key="7">
    <source>
        <dbReference type="Pfam" id="PF14322"/>
    </source>
</evidence>
<feature type="domain" description="RagB/SusD" evidence="6">
    <location>
        <begin position="369"/>
        <end position="490"/>
    </location>
</feature>
<evidence type="ECO:0000256" key="4">
    <source>
        <dbReference type="ARBA" id="ARBA00023136"/>
    </source>
</evidence>
<evidence type="ECO:0000256" key="3">
    <source>
        <dbReference type="ARBA" id="ARBA00022729"/>
    </source>
</evidence>
<protein>
    <submittedName>
        <fullName evidence="8">RagB/SusD family nutrient uptake outer membrane protein</fullName>
    </submittedName>
</protein>
<feature type="domain" description="SusD-like N-terminal" evidence="7">
    <location>
        <begin position="107"/>
        <end position="250"/>
    </location>
</feature>
<dbReference type="AlphaFoldDB" id="A0A7K1UBV0"/>
<evidence type="ECO:0000256" key="1">
    <source>
        <dbReference type="ARBA" id="ARBA00004442"/>
    </source>
</evidence>
<organism evidence="8 9">
    <name type="scientific">Chitinophaga tropicalis</name>
    <dbReference type="NCBI Taxonomy" id="2683588"/>
    <lineage>
        <taxon>Bacteria</taxon>
        <taxon>Pseudomonadati</taxon>
        <taxon>Bacteroidota</taxon>
        <taxon>Chitinophagia</taxon>
        <taxon>Chitinophagales</taxon>
        <taxon>Chitinophagaceae</taxon>
        <taxon>Chitinophaga</taxon>
    </lineage>
</organism>
<name>A0A7K1UBV0_9BACT</name>
<keyword evidence="9" id="KW-1185">Reference proteome</keyword>
<dbReference type="RefSeq" id="WP_157309287.1">
    <property type="nucleotide sequence ID" value="NZ_WRXN01000016.1"/>
</dbReference>
<sequence>MKSLSPTTCSLKYSQKGSNSLTLKLLISLLGILTVSCNKLVEVKPPIVGTSSSVVYQNDASAIAVVNGIYTQMFQQGINTGITSLSLCAGLSSDELVVYNNVNDPVLTSFYTNTLTPTLTGAFDYWSSIYSNQIFTINSVIEGLNSSISLTPAVKKQLLGEVKFLRAFCFFYLTNLYGDIPLVLTSDYTLNSKIGRSIQTEVYKQIVSDLKEAEILLNENYLNSTLLSASDERVAPNKYAATSLLARVYLFIGEWQQAESHASQVISNQALYDTVPLQDVFLINNRESIWQLQSVSNTVTNTSDALLFILPSTGPNSFPNTVYLSDSLAYSFEAGDNRRANWIDSVIVDNITYFYPTKYKSNILQSPPQERTSILRLSEQYLIRSEARIRLGDITGGLSDLNIIRVRAGLSPILNASNETALSLVLRERRLELFLEWGHRWFDLKRTLNADNVLSKTKAPNWQSTDQLYPIPASELNRNSTLVGHQNPGY</sequence>
<keyword evidence="5" id="KW-0998">Cell outer membrane</keyword>
<proteinExistence type="inferred from homology"/>